<evidence type="ECO:0000256" key="3">
    <source>
        <dbReference type="ARBA" id="ARBA00022475"/>
    </source>
</evidence>
<dbReference type="Proteomes" id="UP001302316">
    <property type="component" value="Unassembled WGS sequence"/>
</dbReference>
<comment type="caution">
    <text evidence="9">The sequence shown here is derived from an EMBL/GenBank/DDBJ whole genome shotgun (WGS) entry which is preliminary data.</text>
</comment>
<evidence type="ECO:0000256" key="4">
    <source>
        <dbReference type="ARBA" id="ARBA00022741"/>
    </source>
</evidence>
<keyword evidence="7" id="KW-0472">Membrane</keyword>
<name>A0AAP6MLZ9_9GAMM</name>
<dbReference type="PROSITE" id="PS00211">
    <property type="entry name" value="ABC_TRANSPORTER_1"/>
    <property type="match status" value="1"/>
</dbReference>
<dbReference type="PROSITE" id="PS50893">
    <property type="entry name" value="ABC_TRANSPORTER_2"/>
    <property type="match status" value="1"/>
</dbReference>
<keyword evidence="6" id="KW-1278">Translocase</keyword>
<sequence length="268" mass="28596">MRDIRVHDISKVFPNGTRALDKVGFELGAGESAVLLGHNGSGKSTLLRCLNALERPTAGRVEVGGINLTSARGASLRMLRRDIGVVFQRINLVPNLSAFQNVLFGAMGRQRGLLGSLSITASAEDRAFAMHCLERVSMAHLASQRADTLSGGQQQRVAIARTLMQRPSVILADEPIAALDPKAGQRVMELLWSVARDEGMTVICTLHNLSVARIYGERFIALVSGRKVIDAPAAKVSDADLKALYADADTAEDDGDAPGLSMPQAVNA</sequence>
<keyword evidence="10" id="KW-1185">Reference proteome</keyword>
<dbReference type="AlphaFoldDB" id="A0AAP6MLZ9"/>
<dbReference type="NCBIfam" id="TIGR02315">
    <property type="entry name" value="ABC_phnC"/>
    <property type="match status" value="1"/>
</dbReference>
<dbReference type="RefSeq" id="WP_346052928.1">
    <property type="nucleotide sequence ID" value="NZ_JAYGII010000041.1"/>
</dbReference>
<gene>
    <name evidence="9" type="primary">phnC</name>
    <name evidence="9" type="ORF">VCB98_12205</name>
</gene>
<evidence type="ECO:0000256" key="2">
    <source>
        <dbReference type="ARBA" id="ARBA00022448"/>
    </source>
</evidence>
<dbReference type="InterPro" id="IPR003439">
    <property type="entry name" value="ABC_transporter-like_ATP-bd"/>
</dbReference>
<keyword evidence="4" id="KW-0547">Nucleotide-binding</keyword>
<evidence type="ECO:0000256" key="1">
    <source>
        <dbReference type="ARBA" id="ARBA00004417"/>
    </source>
</evidence>
<organism evidence="9 10">
    <name type="scientific">Natronospira elongata</name>
    <dbReference type="NCBI Taxonomy" id="3110268"/>
    <lineage>
        <taxon>Bacteria</taxon>
        <taxon>Pseudomonadati</taxon>
        <taxon>Pseudomonadota</taxon>
        <taxon>Gammaproteobacteria</taxon>
        <taxon>Natronospirales</taxon>
        <taxon>Natronospiraceae</taxon>
        <taxon>Natronospira</taxon>
    </lineage>
</organism>
<dbReference type="PANTHER" id="PTHR43166:SF6">
    <property type="entry name" value="PHOSPHONATES IMPORT ATP-BINDING PROTEIN PHNC"/>
    <property type="match status" value="1"/>
</dbReference>
<dbReference type="Pfam" id="PF00005">
    <property type="entry name" value="ABC_tran"/>
    <property type="match status" value="1"/>
</dbReference>
<feature type="domain" description="ABC transporter" evidence="8">
    <location>
        <begin position="4"/>
        <end position="249"/>
    </location>
</feature>
<dbReference type="InterPro" id="IPR003593">
    <property type="entry name" value="AAA+_ATPase"/>
</dbReference>
<dbReference type="GO" id="GO:0016887">
    <property type="term" value="F:ATP hydrolysis activity"/>
    <property type="evidence" value="ECO:0007669"/>
    <property type="project" value="InterPro"/>
</dbReference>
<reference evidence="9 10" key="1">
    <citation type="submission" date="2023-12" db="EMBL/GenBank/DDBJ databases">
        <title>Whole-genome sequencing of halo(alkali)philic microorganisms from hypersaline lakes.</title>
        <authorList>
            <person name="Sorokin D.Y."/>
            <person name="Merkel A.Y."/>
            <person name="Messina E."/>
            <person name="Yakimov M."/>
        </authorList>
    </citation>
    <scope>NUCLEOTIDE SEQUENCE [LARGE SCALE GENOMIC DNA]</scope>
    <source>
        <strain evidence="9 10">AB-CW1</strain>
    </source>
</reference>
<dbReference type="CDD" id="cd03256">
    <property type="entry name" value="ABC_PhnC_transporter"/>
    <property type="match status" value="1"/>
</dbReference>
<dbReference type="GO" id="GO:0015416">
    <property type="term" value="F:ABC-type phosphonate transporter activity"/>
    <property type="evidence" value="ECO:0007669"/>
    <property type="project" value="InterPro"/>
</dbReference>
<keyword evidence="2" id="KW-0813">Transport</keyword>
<keyword evidence="3" id="KW-1003">Cell membrane</keyword>
<dbReference type="InterPro" id="IPR017871">
    <property type="entry name" value="ABC_transporter-like_CS"/>
</dbReference>
<protein>
    <submittedName>
        <fullName evidence="9">Phosphonate ABC transporter ATP-binding protein</fullName>
    </submittedName>
</protein>
<dbReference type="InterPro" id="IPR012693">
    <property type="entry name" value="ABC_transpr_PhnC"/>
</dbReference>
<evidence type="ECO:0000313" key="10">
    <source>
        <dbReference type="Proteomes" id="UP001302316"/>
    </source>
</evidence>
<comment type="subcellular location">
    <subcellularLocation>
        <location evidence="1">Cell inner membrane</location>
        <topology evidence="1">Peripheral membrane protein</topology>
    </subcellularLocation>
</comment>
<dbReference type="Gene3D" id="3.40.50.300">
    <property type="entry name" value="P-loop containing nucleotide triphosphate hydrolases"/>
    <property type="match status" value="1"/>
</dbReference>
<accession>A0AAP6MLZ9</accession>
<dbReference type="EMBL" id="JAYGII010000041">
    <property type="protein sequence ID" value="MEA5446580.1"/>
    <property type="molecule type" value="Genomic_DNA"/>
</dbReference>
<evidence type="ECO:0000256" key="5">
    <source>
        <dbReference type="ARBA" id="ARBA00022840"/>
    </source>
</evidence>
<dbReference type="GO" id="GO:0005886">
    <property type="term" value="C:plasma membrane"/>
    <property type="evidence" value="ECO:0007669"/>
    <property type="project" value="UniProtKB-SubCell"/>
</dbReference>
<evidence type="ECO:0000256" key="6">
    <source>
        <dbReference type="ARBA" id="ARBA00022967"/>
    </source>
</evidence>
<evidence type="ECO:0000259" key="8">
    <source>
        <dbReference type="PROSITE" id="PS50893"/>
    </source>
</evidence>
<dbReference type="GO" id="GO:0005524">
    <property type="term" value="F:ATP binding"/>
    <property type="evidence" value="ECO:0007669"/>
    <property type="project" value="UniProtKB-KW"/>
</dbReference>
<dbReference type="SMART" id="SM00382">
    <property type="entry name" value="AAA"/>
    <property type="match status" value="1"/>
</dbReference>
<keyword evidence="5 9" id="KW-0067">ATP-binding</keyword>
<proteinExistence type="predicted"/>
<dbReference type="InterPro" id="IPR027417">
    <property type="entry name" value="P-loop_NTPase"/>
</dbReference>
<dbReference type="PANTHER" id="PTHR43166">
    <property type="entry name" value="AMINO ACID IMPORT ATP-BINDING PROTEIN"/>
    <property type="match status" value="1"/>
</dbReference>
<evidence type="ECO:0000313" key="9">
    <source>
        <dbReference type="EMBL" id="MEA5446580.1"/>
    </source>
</evidence>
<evidence type="ECO:0000256" key="7">
    <source>
        <dbReference type="ARBA" id="ARBA00023136"/>
    </source>
</evidence>
<dbReference type="InterPro" id="IPR050086">
    <property type="entry name" value="MetN_ABC_transporter-like"/>
</dbReference>
<dbReference type="SUPFAM" id="SSF52540">
    <property type="entry name" value="P-loop containing nucleoside triphosphate hydrolases"/>
    <property type="match status" value="1"/>
</dbReference>